<protein>
    <submittedName>
        <fullName evidence="2">Uncharacterized protein</fullName>
    </submittedName>
</protein>
<keyword evidence="3" id="KW-1185">Reference proteome</keyword>
<feature type="region of interest" description="Disordered" evidence="1">
    <location>
        <begin position="426"/>
        <end position="448"/>
    </location>
</feature>
<dbReference type="OrthoDB" id="7511439at2"/>
<gene>
    <name evidence="2" type="ORF">V474_21370</name>
</gene>
<feature type="compositionally biased region" description="Low complexity" evidence="1">
    <location>
        <begin position="593"/>
        <end position="603"/>
    </location>
</feature>
<dbReference type="RefSeq" id="WP_059152268.1">
    <property type="nucleotide sequence ID" value="NZ_KQ130455.1"/>
</dbReference>
<evidence type="ECO:0000256" key="1">
    <source>
        <dbReference type="SAM" id="MobiDB-lite"/>
    </source>
</evidence>
<reference evidence="2 3" key="1">
    <citation type="journal article" date="2015" name="G3 (Bethesda)">
        <title>Insights into Ongoing Evolution of the Hexachlorocyclohexane Catabolic Pathway from Comparative Genomics of Ten Sphingomonadaceae Strains.</title>
        <authorList>
            <person name="Pearce S.L."/>
            <person name="Oakeshott J.G."/>
            <person name="Pandey G."/>
        </authorList>
    </citation>
    <scope>NUCLEOTIDE SEQUENCE [LARGE SCALE GENOMIC DNA]</scope>
    <source>
        <strain evidence="2 3">LL02</strain>
    </source>
</reference>
<dbReference type="AlphaFoldDB" id="A0A0J7XRD6"/>
<proteinExistence type="predicted"/>
<dbReference type="Proteomes" id="UP000052268">
    <property type="component" value="Unassembled WGS sequence"/>
</dbReference>
<organism evidence="2 3">
    <name type="scientific">Novosphingobium barchaimii LL02</name>
    <dbReference type="NCBI Taxonomy" id="1114963"/>
    <lineage>
        <taxon>Bacteria</taxon>
        <taxon>Pseudomonadati</taxon>
        <taxon>Pseudomonadota</taxon>
        <taxon>Alphaproteobacteria</taxon>
        <taxon>Sphingomonadales</taxon>
        <taxon>Sphingomonadaceae</taxon>
        <taxon>Novosphingobium</taxon>
    </lineage>
</organism>
<dbReference type="EMBL" id="JACU01000006">
    <property type="protein sequence ID" value="KMS54441.1"/>
    <property type="molecule type" value="Genomic_DNA"/>
</dbReference>
<sequence length="669" mass="65912">MIPTTAPTLNPAIAAHAVAAAVGMPGGDFAALLGITQVATGQTAGPIFQAGEFVVSPAPVPPLADTAKGTQDGLAALALQASAAAIPSAVKGATGVSFPITVSPAAQPQNSLQMPGNPALSATSPVASAVAFMAAPVRTEAPSTPGLEPVAADLTVTSPEADGPTVAPSAPATVKTAVKPGLPAGALPMPPAKTPAPLVGMDGKGGKQTGKMLPPAAHAIRTRHDDKATAANEASLAAAPAATSSSAAALPVPDLFAAPSPAQPVIAEQTLPATPSAAPAAPTLAAPADLRTASRRPAPPSDTPRAAPAAANSSVPVTDAPAPAFAAAPSTEATAHSAAAAPLSIPAREANGAEFEPIELVAADAGGAAARGIAAAPSMPFQPRPADPAPLAPVRITTLETSPPVVTPTAVRPMQQPVEPAPVAQSHAIAQSSQAVTSTPAAAPAPSADVAVQGEAEQPRTLACAKPARAEPVEVKGHPAPATEVEAPARTVLAMPQPVMVDAVPIAFGTPSPDGASAPSSTGETPQDFATLVSRLAEAREAASPHVVRTALSHAEFGRVSMQIGHEDGGLSVTLASRDPEFNGAVQAAAAAAANSAAGNGDPARPENPAQQQPNTGHPQTSANANTNGGQSQQARREGSAFGHLQDQQQHRAPPRSRGEQRPGSDIYA</sequence>
<evidence type="ECO:0000313" key="2">
    <source>
        <dbReference type="EMBL" id="KMS54441.1"/>
    </source>
</evidence>
<evidence type="ECO:0000313" key="3">
    <source>
        <dbReference type="Proteomes" id="UP000052268"/>
    </source>
</evidence>
<name>A0A0J7XRD6_9SPHN</name>
<feature type="compositionally biased region" description="Polar residues" evidence="1">
    <location>
        <begin position="609"/>
        <end position="634"/>
    </location>
</feature>
<dbReference type="PATRIC" id="fig|1114963.3.peg.3113"/>
<accession>A0A0J7XRD6</accession>
<feature type="compositionally biased region" description="Low complexity" evidence="1">
    <location>
        <begin position="303"/>
        <end position="317"/>
    </location>
</feature>
<feature type="region of interest" description="Disordered" evidence="1">
    <location>
        <begin position="286"/>
        <end position="317"/>
    </location>
</feature>
<feature type="region of interest" description="Disordered" evidence="1">
    <location>
        <begin position="593"/>
        <end position="669"/>
    </location>
</feature>
<comment type="caution">
    <text evidence="2">The sequence shown here is derived from an EMBL/GenBank/DDBJ whole genome shotgun (WGS) entry which is preliminary data.</text>
</comment>